<dbReference type="Gene3D" id="3.40.50.2000">
    <property type="entry name" value="Glycogen Phosphorylase B"/>
    <property type="match status" value="2"/>
</dbReference>
<evidence type="ECO:0000259" key="1">
    <source>
        <dbReference type="Pfam" id="PF00534"/>
    </source>
</evidence>
<dbReference type="Proteomes" id="UP001235343">
    <property type="component" value="Unassembled WGS sequence"/>
</dbReference>
<feature type="domain" description="Glycosyl transferase family 1" evidence="1">
    <location>
        <begin position="148"/>
        <end position="300"/>
    </location>
</feature>
<dbReference type="PANTHER" id="PTHR45947">
    <property type="entry name" value="SULFOQUINOVOSYL TRANSFERASE SQD2"/>
    <property type="match status" value="1"/>
</dbReference>
<dbReference type="Pfam" id="PF13439">
    <property type="entry name" value="Glyco_transf_4"/>
    <property type="match status" value="1"/>
</dbReference>
<dbReference type="InterPro" id="IPR050194">
    <property type="entry name" value="Glycosyltransferase_grp1"/>
</dbReference>
<keyword evidence="4" id="KW-1185">Reference proteome</keyword>
<dbReference type="CDD" id="cd03801">
    <property type="entry name" value="GT4_PimA-like"/>
    <property type="match status" value="1"/>
</dbReference>
<proteinExistence type="predicted"/>
<dbReference type="InterPro" id="IPR028098">
    <property type="entry name" value="Glyco_trans_4-like_N"/>
</dbReference>
<comment type="caution">
    <text evidence="3">The sequence shown here is derived from an EMBL/GenBank/DDBJ whole genome shotgun (WGS) entry which is preliminary data.</text>
</comment>
<dbReference type="Pfam" id="PF00534">
    <property type="entry name" value="Glycos_transf_1"/>
    <property type="match status" value="1"/>
</dbReference>
<evidence type="ECO:0000313" key="3">
    <source>
        <dbReference type="EMBL" id="MDL4842589.1"/>
    </source>
</evidence>
<dbReference type="EMBL" id="JASTZU010000060">
    <property type="protein sequence ID" value="MDL4842589.1"/>
    <property type="molecule type" value="Genomic_DNA"/>
</dbReference>
<gene>
    <name evidence="3" type="ORF">QQS35_19315</name>
</gene>
<dbReference type="EC" id="2.4.-.-" evidence="3"/>
<organism evidence="3 4">
    <name type="scientific">Aquibacillus rhizosphaerae</name>
    <dbReference type="NCBI Taxonomy" id="3051431"/>
    <lineage>
        <taxon>Bacteria</taxon>
        <taxon>Bacillati</taxon>
        <taxon>Bacillota</taxon>
        <taxon>Bacilli</taxon>
        <taxon>Bacillales</taxon>
        <taxon>Bacillaceae</taxon>
        <taxon>Aquibacillus</taxon>
    </lineage>
</organism>
<dbReference type="GO" id="GO:0016757">
    <property type="term" value="F:glycosyltransferase activity"/>
    <property type="evidence" value="ECO:0007669"/>
    <property type="project" value="UniProtKB-KW"/>
</dbReference>
<reference evidence="3 4" key="1">
    <citation type="submission" date="2023-06" db="EMBL/GenBank/DDBJ databases">
        <title>Aquibacillus rhizosphaerae LR5S19.</title>
        <authorList>
            <person name="Sun J.-Q."/>
        </authorList>
    </citation>
    <scope>NUCLEOTIDE SEQUENCE [LARGE SCALE GENOMIC DNA]</scope>
    <source>
        <strain evidence="3 4">LR5S19</strain>
    </source>
</reference>
<accession>A0ABT7L9Q4</accession>
<dbReference type="RefSeq" id="WP_285933880.1">
    <property type="nucleotide sequence ID" value="NZ_JASTZU010000060.1"/>
</dbReference>
<sequence length="338" mass="39524">MKVLLYEGSLNLINKSGIGQAIRHQRKSLEHLNIAHTTNHKEEFDIVHLNTIFLNSLFMSWLAKRKGKKIVYYAHSTMEDFRNSFIGSNIIAPFFKKWISYCYNKGDIIITPTEYSKSILDTYGLRRPVYSLSNGIDTQFFHRSVEARDRFRKKYRINNHKKVVISVGHFMERKGIDDFILLAKQLPDYQFYWFGHTSMNLVPVKIKRAMQQEDIPNLHFPGFINREELRDAYCGSDLFLFLTHEETEGIVLLEALAAKLPVLVRDIPIYGQWLEENVHVYKAKQLPSFKKQMIEILENEVPDLTDNGYELALEKDIVNISKRLLDLYKISNKSVNSK</sequence>
<keyword evidence="3" id="KW-0328">Glycosyltransferase</keyword>
<keyword evidence="3" id="KW-0808">Transferase</keyword>
<dbReference type="SUPFAM" id="SSF53756">
    <property type="entry name" value="UDP-Glycosyltransferase/glycogen phosphorylase"/>
    <property type="match status" value="1"/>
</dbReference>
<protein>
    <submittedName>
        <fullName evidence="3">Glycosyltransferase family 4 protein</fullName>
        <ecNumber evidence="3">2.4.-.-</ecNumber>
    </submittedName>
</protein>
<name>A0ABT7L9Q4_9BACI</name>
<evidence type="ECO:0000259" key="2">
    <source>
        <dbReference type="Pfam" id="PF13439"/>
    </source>
</evidence>
<evidence type="ECO:0000313" key="4">
    <source>
        <dbReference type="Proteomes" id="UP001235343"/>
    </source>
</evidence>
<dbReference type="InterPro" id="IPR001296">
    <property type="entry name" value="Glyco_trans_1"/>
</dbReference>
<dbReference type="PANTHER" id="PTHR45947:SF3">
    <property type="entry name" value="SULFOQUINOVOSYL TRANSFERASE SQD2"/>
    <property type="match status" value="1"/>
</dbReference>
<feature type="domain" description="Glycosyltransferase subfamily 4-like N-terminal" evidence="2">
    <location>
        <begin position="40"/>
        <end position="139"/>
    </location>
</feature>